<accession>A0A2S9KHT2</accession>
<dbReference type="Pfam" id="PF13192">
    <property type="entry name" value="Thioredoxin_3"/>
    <property type="match status" value="1"/>
</dbReference>
<dbReference type="EMBL" id="PVLR01000007">
    <property type="protein sequence ID" value="PRD70008.1"/>
    <property type="molecule type" value="Genomic_DNA"/>
</dbReference>
<dbReference type="AlphaFoldDB" id="A0A2S9KHT2"/>
<proteinExistence type="predicted"/>
<feature type="active site" description="Nucleophile" evidence="1">
    <location>
        <position position="11"/>
    </location>
</feature>
<feature type="domain" description="Thioredoxin-like fold" evidence="3">
    <location>
        <begin position="3"/>
        <end position="76"/>
    </location>
</feature>
<dbReference type="Gene3D" id="3.40.30.10">
    <property type="entry name" value="Glutaredoxin"/>
    <property type="match status" value="1"/>
</dbReference>
<organism evidence="4 5">
    <name type="scientific">Malikia spinosa</name>
    <dbReference type="NCBI Taxonomy" id="86180"/>
    <lineage>
        <taxon>Bacteria</taxon>
        <taxon>Pseudomonadati</taxon>
        <taxon>Pseudomonadota</taxon>
        <taxon>Betaproteobacteria</taxon>
        <taxon>Burkholderiales</taxon>
        <taxon>Comamonadaceae</taxon>
        <taxon>Malikia</taxon>
    </lineage>
</organism>
<dbReference type="PIRSF" id="PIRSF037031">
    <property type="entry name" value="Redox_disulphide_2"/>
    <property type="match status" value="1"/>
</dbReference>
<dbReference type="NCBIfam" id="TIGR00412">
    <property type="entry name" value="redox_disulf_2"/>
    <property type="match status" value="1"/>
</dbReference>
<evidence type="ECO:0000313" key="5">
    <source>
        <dbReference type="Proteomes" id="UP000238326"/>
    </source>
</evidence>
<evidence type="ECO:0000259" key="3">
    <source>
        <dbReference type="Pfam" id="PF13192"/>
    </source>
</evidence>
<dbReference type="OrthoDB" id="9800630at2"/>
<dbReference type="InterPro" id="IPR012336">
    <property type="entry name" value="Thioredoxin-like_fold"/>
</dbReference>
<dbReference type="RefSeq" id="WP_105728333.1">
    <property type="nucleotide sequence ID" value="NZ_PVLR01000007.1"/>
</dbReference>
<dbReference type="PANTHER" id="PTHR36450">
    <property type="entry name" value="THIOREDOXIN"/>
    <property type="match status" value="1"/>
</dbReference>
<dbReference type="InterPro" id="IPR005243">
    <property type="entry name" value="THIRX-like_proc"/>
</dbReference>
<dbReference type="SUPFAM" id="SSF52833">
    <property type="entry name" value="Thioredoxin-like"/>
    <property type="match status" value="1"/>
</dbReference>
<dbReference type="PANTHER" id="PTHR36450:SF1">
    <property type="entry name" value="THIOREDOXIN"/>
    <property type="match status" value="1"/>
</dbReference>
<feature type="active site" description="Nucleophile" evidence="1">
    <location>
        <position position="14"/>
    </location>
</feature>
<feature type="disulfide bond" description="Redox-active" evidence="2">
    <location>
        <begin position="11"/>
        <end position="14"/>
    </location>
</feature>
<evidence type="ECO:0000256" key="1">
    <source>
        <dbReference type="PIRSR" id="PIRSR037031-50"/>
    </source>
</evidence>
<keyword evidence="2" id="KW-1015">Disulfide bond</keyword>
<protein>
    <submittedName>
        <fullName evidence="4">Thioredoxin family protein</fullName>
    </submittedName>
</protein>
<evidence type="ECO:0000313" key="4">
    <source>
        <dbReference type="EMBL" id="PRD70008.1"/>
    </source>
</evidence>
<name>A0A2S9KHT2_9BURK</name>
<keyword evidence="5" id="KW-1185">Reference proteome</keyword>
<dbReference type="InterPro" id="IPR036249">
    <property type="entry name" value="Thioredoxin-like_sf"/>
</dbReference>
<evidence type="ECO:0000256" key="2">
    <source>
        <dbReference type="PIRSR" id="PIRSR037031-51"/>
    </source>
</evidence>
<comment type="caution">
    <text evidence="4">The sequence shown here is derived from an EMBL/GenBank/DDBJ whole genome shotgun (WGS) entry which is preliminary data.</text>
</comment>
<reference evidence="4 5" key="1">
    <citation type="submission" date="2018-03" db="EMBL/GenBank/DDBJ databases">
        <title>Comparative genomics illustrates the genes involved in a hyperalkaliphilic mechanisms of Serpentinomonas isolated from highly-alkaline calcium-rich serpentinized springs.</title>
        <authorList>
            <person name="Suzuki S."/>
            <person name="Ishii S."/>
            <person name="Walworth N."/>
            <person name="Bird L."/>
            <person name="Kuenen J.G."/>
            <person name="Nealson K.H."/>
        </authorList>
    </citation>
    <scope>NUCLEOTIDE SEQUENCE [LARGE SCALE GENOMIC DNA]</scope>
    <source>
        <strain evidence="4 5">83</strain>
    </source>
</reference>
<sequence>MLTVKILGSGCANCKKLEAVAREAASQAGLEADFIKVTDMQAIMAYDLLSTPGLVLNERLVSSGRIPTVAEVQGWLAGA</sequence>
<dbReference type="Proteomes" id="UP000238326">
    <property type="component" value="Unassembled WGS sequence"/>
</dbReference>
<keyword evidence="2" id="KW-0676">Redox-active center</keyword>
<gene>
    <name evidence="4" type="ORF">C6P61_02395</name>
</gene>